<evidence type="ECO:0000313" key="7">
    <source>
        <dbReference type="EMBL" id="CAK9004946.1"/>
    </source>
</evidence>
<dbReference type="SUPFAM" id="SSF53800">
    <property type="entry name" value="Chelatase"/>
    <property type="match status" value="1"/>
</dbReference>
<keyword evidence="2" id="KW-0408">Iron</keyword>
<dbReference type="CDD" id="cd03411">
    <property type="entry name" value="Ferrochelatase_N"/>
    <property type="match status" value="1"/>
</dbReference>
<keyword evidence="5" id="KW-0627">Porphyrin biosynthesis</keyword>
<evidence type="ECO:0000256" key="1">
    <source>
        <dbReference type="ARBA" id="ARBA00004744"/>
    </source>
</evidence>
<evidence type="ECO:0000256" key="5">
    <source>
        <dbReference type="ARBA" id="ARBA00023244"/>
    </source>
</evidence>
<dbReference type="InterPro" id="IPR033659">
    <property type="entry name" value="Ferrochelatase_N"/>
</dbReference>
<sequence>NQLARTELLDRFFALQWHDRRQSQRLHPLPEDLGNLTGAVQAVPLIRDGQPTCSHLGDPSRDIGRQDDLRLDQFLLEREVVSVSETYDAILFVSFGGPEGREDVIPFLENVLRGRNVPRERMLEVAEHYYHFEGVSPINAQNRSLIEAVRNELAEQNITLPIYWGNRNWDPMLPDTIAQMTRDGVRKAIAFVTAAYSSYSSCRQYRENVYAACDAVGDQAPTIDKIRTFYNHPDFIAANAARLQEALEAFSQRDRDQAHIAFTAHSIPMSMSNQCDYVQQLEETCRLVAEQLQIPDSRWRLVYQSRSGRPQDPWLEPDILDHLESLHEESVTHVAISPIGFISDHMEVMYDLDEEAAEACDNMSMHMSRAQTVGTHPLFVKMVAKLIRERVVGDIPREAIGNFPPNWDVCPSDCCPAPRRRPSPGSPKA</sequence>
<evidence type="ECO:0000256" key="3">
    <source>
        <dbReference type="ARBA" id="ARBA00023133"/>
    </source>
</evidence>
<gene>
    <name evidence="7" type="ORF">SCF082_LOCUS8392</name>
</gene>
<dbReference type="CDD" id="cd00419">
    <property type="entry name" value="Ferrochelatase_C"/>
    <property type="match status" value="1"/>
</dbReference>
<proteinExistence type="inferred from homology"/>
<protein>
    <submittedName>
        <fullName evidence="7">Ferrochelatase (Heme synthase) (Protoheme ferro-lyase)</fullName>
    </submittedName>
</protein>
<evidence type="ECO:0000256" key="2">
    <source>
        <dbReference type="ARBA" id="ARBA00023004"/>
    </source>
</evidence>
<dbReference type="InterPro" id="IPR001015">
    <property type="entry name" value="Ferrochelatase"/>
</dbReference>
<dbReference type="InterPro" id="IPR033644">
    <property type="entry name" value="Ferrochelatase_C"/>
</dbReference>
<reference evidence="7 8" key="1">
    <citation type="submission" date="2024-02" db="EMBL/GenBank/DDBJ databases">
        <authorList>
            <person name="Chen Y."/>
            <person name="Shah S."/>
            <person name="Dougan E. K."/>
            <person name="Thang M."/>
            <person name="Chan C."/>
        </authorList>
    </citation>
    <scope>NUCLEOTIDE SEQUENCE [LARGE SCALE GENOMIC DNA]</scope>
</reference>
<accession>A0ABP0ISL6</accession>
<comment type="caution">
    <text evidence="7">The sequence shown here is derived from an EMBL/GenBank/DDBJ whole genome shotgun (WGS) entry which is preliminary data.</text>
</comment>
<keyword evidence="3" id="KW-0350">Heme biosynthesis</keyword>
<dbReference type="HAMAP" id="MF_00323">
    <property type="entry name" value="Ferrochelatase"/>
    <property type="match status" value="1"/>
</dbReference>
<comment type="similarity">
    <text evidence="6">Belongs to the ferrochelatase family.</text>
</comment>
<feature type="non-terminal residue" evidence="7">
    <location>
        <position position="1"/>
    </location>
</feature>
<dbReference type="Proteomes" id="UP001642464">
    <property type="component" value="Unassembled WGS sequence"/>
</dbReference>
<dbReference type="Gene3D" id="3.40.50.1400">
    <property type="match status" value="2"/>
</dbReference>
<keyword evidence="8" id="KW-1185">Reference proteome</keyword>
<dbReference type="EMBL" id="CAXAMM010004788">
    <property type="protein sequence ID" value="CAK9004946.1"/>
    <property type="molecule type" value="Genomic_DNA"/>
</dbReference>
<evidence type="ECO:0000256" key="4">
    <source>
        <dbReference type="ARBA" id="ARBA00023239"/>
    </source>
</evidence>
<evidence type="ECO:0000256" key="6">
    <source>
        <dbReference type="RuleBase" id="RU004185"/>
    </source>
</evidence>
<name>A0ABP0ISL6_9DINO</name>
<organism evidence="7 8">
    <name type="scientific">Durusdinium trenchii</name>
    <dbReference type="NCBI Taxonomy" id="1381693"/>
    <lineage>
        <taxon>Eukaryota</taxon>
        <taxon>Sar</taxon>
        <taxon>Alveolata</taxon>
        <taxon>Dinophyceae</taxon>
        <taxon>Suessiales</taxon>
        <taxon>Symbiodiniaceae</taxon>
        <taxon>Durusdinium</taxon>
    </lineage>
</organism>
<dbReference type="Pfam" id="PF00762">
    <property type="entry name" value="Ferrochelatase"/>
    <property type="match status" value="1"/>
</dbReference>
<dbReference type="NCBIfam" id="NF000689">
    <property type="entry name" value="PRK00035.2-1"/>
    <property type="match status" value="1"/>
</dbReference>
<dbReference type="PANTHER" id="PTHR11108:SF1">
    <property type="entry name" value="FERROCHELATASE, MITOCHONDRIAL"/>
    <property type="match status" value="1"/>
</dbReference>
<dbReference type="PANTHER" id="PTHR11108">
    <property type="entry name" value="FERROCHELATASE"/>
    <property type="match status" value="1"/>
</dbReference>
<comment type="pathway">
    <text evidence="1">Porphyrin-containing compound metabolism; protoheme biosynthesis.</text>
</comment>
<dbReference type="NCBIfam" id="TIGR00109">
    <property type="entry name" value="hemH"/>
    <property type="match status" value="1"/>
</dbReference>
<keyword evidence="4" id="KW-0456">Lyase</keyword>
<evidence type="ECO:0000313" key="8">
    <source>
        <dbReference type="Proteomes" id="UP001642464"/>
    </source>
</evidence>